<sequence length="626" mass="66935">MNTKGKMEITELDFDNIKTNLKTYLKGQTEFTDFDFEGSGMSVLLDTLAYNTHYNAFMANMAANEMFLDTAVKRNSVTSHAKTLGYTPTSAKAPIAYVDVTINDANTASVVMPAGYAFNTTISGVGYQFINVTSRTLQPTSGVYVYSNIPIYEGSWVTTNYTVNVNDADQKFILDNDNVDISTLLVQVQTSVADTTITTYTKANNLVEVKSGTTAYFVQETLDGEWEVYFGDGIVGQALIDGNIVQLSYVVTNGTDANGAQSFTASTAISGFNNISVGIRTAAAGGAVPETIDTIKYNAPFSYAAQNRTVTAADYKAIVPQLYSNVKAIAVWGGEYNSPAIYGKVYISILPNTGSVLTTSTKASIVTLLQDYNVVSVTPEVIDLETTKVIPNVTFKYDANATTKTTDALSTLITAAITTYSISELEQFEKVFRFSPFTTKIDDVDPAVLSNITTINISKTFKPELGSALKYTISFSNALYHPFTGYNLLTSGVVHGGILTSTGFTITGDANTYYLEDDGSGLVDAYYISGTSKVYLTTGSVGTIDYLTGDVVLTKMDFATVGDVDGASSTSIRITVQPASNDVVPVRNQVLEVDLTNLTVTGVADTIAAGAGDAGVNYSTTATYST</sequence>
<protein>
    <recommendedName>
        <fullName evidence="1">Baseplate wedge protein gp6-like N-terminal helical domain-containing protein</fullName>
    </recommendedName>
</protein>
<dbReference type="Pfam" id="PF21379">
    <property type="entry name" value="Gp6-like_1st"/>
    <property type="match status" value="1"/>
</dbReference>
<dbReference type="EMBL" id="UINC01004183">
    <property type="protein sequence ID" value="SVA12432.1"/>
    <property type="molecule type" value="Genomic_DNA"/>
</dbReference>
<dbReference type="AlphaFoldDB" id="A0A381T8D8"/>
<evidence type="ECO:0000313" key="2">
    <source>
        <dbReference type="EMBL" id="SVA12432.1"/>
    </source>
</evidence>
<dbReference type="Gene3D" id="3.30.300.200">
    <property type="match status" value="1"/>
</dbReference>
<proteinExistence type="predicted"/>
<reference evidence="2" key="1">
    <citation type="submission" date="2018-05" db="EMBL/GenBank/DDBJ databases">
        <authorList>
            <person name="Lanie J.A."/>
            <person name="Ng W.-L."/>
            <person name="Kazmierczak K.M."/>
            <person name="Andrzejewski T.M."/>
            <person name="Davidsen T.M."/>
            <person name="Wayne K.J."/>
            <person name="Tettelin H."/>
            <person name="Glass J.I."/>
            <person name="Rusch D."/>
            <person name="Podicherti R."/>
            <person name="Tsui H.-C.T."/>
            <person name="Winkler M.E."/>
        </authorList>
    </citation>
    <scope>NUCLEOTIDE SEQUENCE</scope>
</reference>
<accession>A0A381T8D8</accession>
<name>A0A381T8D8_9ZZZZ</name>
<evidence type="ECO:0000259" key="1">
    <source>
        <dbReference type="Pfam" id="PF21379"/>
    </source>
</evidence>
<dbReference type="InterPro" id="IPR049026">
    <property type="entry name" value="Gp6-like_N"/>
</dbReference>
<feature type="domain" description="Baseplate wedge protein gp6-like N-terminal helical" evidence="1">
    <location>
        <begin position="14"/>
        <end position="86"/>
    </location>
</feature>
<organism evidence="2">
    <name type="scientific">marine metagenome</name>
    <dbReference type="NCBI Taxonomy" id="408172"/>
    <lineage>
        <taxon>unclassified sequences</taxon>
        <taxon>metagenomes</taxon>
        <taxon>ecological metagenomes</taxon>
    </lineage>
</organism>
<gene>
    <name evidence="2" type="ORF">METZ01_LOCUS65286</name>
</gene>